<dbReference type="EMBL" id="AUXT01000113">
    <property type="protein sequence ID" value="KZN50979.1"/>
    <property type="molecule type" value="Genomic_DNA"/>
</dbReference>
<comment type="caution">
    <text evidence="1">The sequence shown here is derived from an EMBL/GenBank/DDBJ whole genome shotgun (WGS) entry which is preliminary data.</text>
</comment>
<dbReference type="PATRIC" id="fig|1365253.3.peg.1440"/>
<proteinExistence type="predicted"/>
<sequence>MCEPPVSPQFCIVAVSLSLMMSTFVLDEGGKESEFTKRVNLYFDRFELLYGKVLQASFGYKGQIIFASIVLSSLMVPFYMYSAKELAPGGDQSSVYIVSDASPASTLANHTT</sequence>
<dbReference type="AlphaFoldDB" id="A0A167EMU9"/>
<protein>
    <submittedName>
        <fullName evidence="1">Uncharacterized protein</fullName>
    </submittedName>
</protein>
<accession>A0A167EMU9</accession>
<evidence type="ECO:0000313" key="2">
    <source>
        <dbReference type="Proteomes" id="UP000076587"/>
    </source>
</evidence>
<gene>
    <name evidence="1" type="ORF">N482_06085</name>
</gene>
<dbReference type="Proteomes" id="UP000076587">
    <property type="component" value="Unassembled WGS sequence"/>
</dbReference>
<organism evidence="1 2">
    <name type="scientific">Pseudoalteromonas luteoviolacea NCIMB 1942</name>
    <dbReference type="NCBI Taxonomy" id="1365253"/>
    <lineage>
        <taxon>Bacteria</taxon>
        <taxon>Pseudomonadati</taxon>
        <taxon>Pseudomonadota</taxon>
        <taxon>Gammaproteobacteria</taxon>
        <taxon>Alteromonadales</taxon>
        <taxon>Pseudoalteromonadaceae</taxon>
        <taxon>Pseudoalteromonas</taxon>
    </lineage>
</organism>
<reference evidence="1 2" key="1">
    <citation type="submission" date="2013-07" db="EMBL/GenBank/DDBJ databases">
        <title>Comparative Genomic and Metabolomic Analysis of Twelve Strains of Pseudoalteromonas luteoviolacea.</title>
        <authorList>
            <person name="Vynne N.G."/>
            <person name="Mansson M."/>
            <person name="Gram L."/>
        </authorList>
    </citation>
    <scope>NUCLEOTIDE SEQUENCE [LARGE SCALE GENOMIC DNA]</scope>
    <source>
        <strain evidence="1 2">NCIMB 1942</strain>
    </source>
</reference>
<name>A0A167EMU9_9GAMM</name>
<evidence type="ECO:0000313" key="1">
    <source>
        <dbReference type="EMBL" id="KZN50979.1"/>
    </source>
</evidence>